<keyword evidence="4 5" id="KW-0560">Oxidoreductase</keyword>
<keyword evidence="3 4" id="KW-0408">Iron</keyword>
<keyword evidence="4" id="KW-0503">Monooxygenase</keyword>
<protein>
    <submittedName>
        <fullName evidence="5">Cytochrome P450</fullName>
        <ecNumber evidence="5">1.14.-.-</ecNumber>
    </submittedName>
</protein>
<evidence type="ECO:0000313" key="5">
    <source>
        <dbReference type="EMBL" id="CFR82622.1"/>
    </source>
</evidence>
<dbReference type="InterPro" id="IPR050121">
    <property type="entry name" value="Cytochrome_P450_monoxygenase"/>
</dbReference>
<dbReference type="EC" id="1.14.-.-" evidence="5"/>
<accession>A0A654U0X3</accession>
<dbReference type="GO" id="GO:0005506">
    <property type="term" value="F:iron ion binding"/>
    <property type="evidence" value="ECO:0007669"/>
    <property type="project" value="InterPro"/>
</dbReference>
<dbReference type="PROSITE" id="PS00086">
    <property type="entry name" value="CYTOCHROME_P450"/>
    <property type="match status" value="1"/>
</dbReference>
<dbReference type="GO" id="GO:0020037">
    <property type="term" value="F:heme binding"/>
    <property type="evidence" value="ECO:0007669"/>
    <property type="project" value="InterPro"/>
</dbReference>
<organism evidence="5 6">
    <name type="scientific">Mycobacterium tuberculosis</name>
    <dbReference type="NCBI Taxonomy" id="1773"/>
    <lineage>
        <taxon>Bacteria</taxon>
        <taxon>Bacillati</taxon>
        <taxon>Actinomycetota</taxon>
        <taxon>Actinomycetes</taxon>
        <taxon>Mycobacteriales</taxon>
        <taxon>Mycobacteriaceae</taxon>
        <taxon>Mycobacterium</taxon>
        <taxon>Mycobacterium tuberculosis complex</taxon>
    </lineage>
</organism>
<dbReference type="InterPro" id="IPR001128">
    <property type="entry name" value="Cyt_P450"/>
</dbReference>
<evidence type="ECO:0000256" key="3">
    <source>
        <dbReference type="PIRSR" id="PIRSR602401-1"/>
    </source>
</evidence>
<comment type="similarity">
    <text evidence="2 4">Belongs to the cytochrome P450 family.</text>
</comment>
<dbReference type="SUPFAM" id="SSF48264">
    <property type="entry name" value="Cytochrome P450"/>
    <property type="match status" value="1"/>
</dbReference>
<dbReference type="Proteomes" id="UP000046680">
    <property type="component" value="Unassembled WGS sequence"/>
</dbReference>
<dbReference type="GO" id="GO:0016705">
    <property type="term" value="F:oxidoreductase activity, acting on paired donors, with incorporation or reduction of molecular oxygen"/>
    <property type="evidence" value="ECO:0007669"/>
    <property type="project" value="InterPro"/>
</dbReference>
<comment type="cofactor">
    <cofactor evidence="1 3">
        <name>heme</name>
        <dbReference type="ChEBI" id="CHEBI:30413"/>
    </cofactor>
</comment>
<gene>
    <name evidence="5" type="primary">cyp138</name>
    <name evidence="5" type="ORF">ERS007657_02072</name>
</gene>
<dbReference type="InterPro" id="IPR036396">
    <property type="entry name" value="Cyt_P450_sf"/>
</dbReference>
<dbReference type="AlphaFoldDB" id="A0A654U0X3"/>
<dbReference type="PANTHER" id="PTHR24305">
    <property type="entry name" value="CYTOCHROME P450"/>
    <property type="match status" value="1"/>
</dbReference>
<evidence type="ECO:0000256" key="2">
    <source>
        <dbReference type="ARBA" id="ARBA00010617"/>
    </source>
</evidence>
<name>A0A654U0X3_MYCTX</name>
<keyword evidence="3 4" id="KW-0479">Metal-binding</keyword>
<evidence type="ECO:0000256" key="4">
    <source>
        <dbReference type="RuleBase" id="RU000461"/>
    </source>
</evidence>
<dbReference type="Gene3D" id="1.10.630.10">
    <property type="entry name" value="Cytochrome P450"/>
    <property type="match status" value="1"/>
</dbReference>
<evidence type="ECO:0000256" key="1">
    <source>
        <dbReference type="ARBA" id="ARBA00001971"/>
    </source>
</evidence>
<dbReference type="Pfam" id="PF00067">
    <property type="entry name" value="p450"/>
    <property type="match status" value="1"/>
</dbReference>
<dbReference type="GO" id="GO:0004497">
    <property type="term" value="F:monooxygenase activity"/>
    <property type="evidence" value="ECO:0007669"/>
    <property type="project" value="UniProtKB-KW"/>
</dbReference>
<evidence type="ECO:0000313" key="6">
    <source>
        <dbReference type="Proteomes" id="UP000046680"/>
    </source>
</evidence>
<dbReference type="PANTHER" id="PTHR24305:SF166">
    <property type="entry name" value="CYTOCHROME P450 12A4, MITOCHONDRIAL-RELATED"/>
    <property type="match status" value="1"/>
</dbReference>
<sequence length="202" mass="22422">MLRSTYDDGSIMSRKDIGDELLTLLAAGHETTAATLGWAFERLSRHPDVLAALVEEVDNGGHELRQAAILEVQRARTVIDFAARRVNPPVYQLGEWVIPRGYSIIINIAQIHGDPDVFPQPDRFDPQRYIGSKPSPFAWIPFGGGTRRCVGAAFANMEMDVVLRTVLRHFTLETTTAAGERSHGRGVAFTPKDGGRVVMRRR</sequence>
<reference evidence="5 6" key="1">
    <citation type="submission" date="2015-03" db="EMBL/GenBank/DDBJ databases">
        <authorList>
            <consortium name="Pathogen Informatics"/>
        </authorList>
    </citation>
    <scope>NUCLEOTIDE SEQUENCE [LARGE SCALE GENOMIC DNA]</scope>
    <source>
        <strain evidence="5 6">C09601061</strain>
    </source>
</reference>
<dbReference type="InterPro" id="IPR017972">
    <property type="entry name" value="Cyt_P450_CS"/>
</dbReference>
<proteinExistence type="inferred from homology"/>
<dbReference type="EMBL" id="CGCX01000738">
    <property type="protein sequence ID" value="CFR82622.1"/>
    <property type="molecule type" value="Genomic_DNA"/>
</dbReference>
<dbReference type="PRINTS" id="PR00385">
    <property type="entry name" value="P450"/>
</dbReference>
<feature type="binding site" description="axial binding residue" evidence="3">
    <location>
        <position position="149"/>
    </location>
    <ligand>
        <name>heme</name>
        <dbReference type="ChEBI" id="CHEBI:30413"/>
    </ligand>
    <ligandPart>
        <name>Fe</name>
        <dbReference type="ChEBI" id="CHEBI:18248"/>
    </ligandPart>
</feature>
<keyword evidence="3 4" id="KW-0349">Heme</keyword>
<dbReference type="PRINTS" id="PR00463">
    <property type="entry name" value="EP450I"/>
</dbReference>
<dbReference type="InterPro" id="IPR002401">
    <property type="entry name" value="Cyt_P450_E_grp-I"/>
</dbReference>